<dbReference type="Proteomes" id="UP000602647">
    <property type="component" value="Unassembled WGS sequence"/>
</dbReference>
<protein>
    <submittedName>
        <fullName evidence="2">Uncharacterized protein</fullName>
    </submittedName>
</protein>
<sequence>MTKKSFFIAAAVLLLIAGVIIGCMLLSGEKETRKNISKIDPDALPVNIRTASYAYDIYQEYKTAIKNEIVPKGCQRDVSIYDKKE</sequence>
<evidence type="ECO:0000313" key="2">
    <source>
        <dbReference type="EMBL" id="MBC6680925.1"/>
    </source>
</evidence>
<reference evidence="2" key="1">
    <citation type="submission" date="2020-08" db="EMBL/GenBank/DDBJ databases">
        <title>Genome public.</title>
        <authorList>
            <person name="Liu C."/>
            <person name="Sun Q."/>
        </authorList>
    </citation>
    <scope>NUCLEOTIDE SEQUENCE</scope>
    <source>
        <strain evidence="2">BX12</strain>
    </source>
</reference>
<dbReference type="RefSeq" id="WP_187304020.1">
    <property type="nucleotide sequence ID" value="NZ_JACRYT010000021.1"/>
</dbReference>
<proteinExistence type="predicted"/>
<name>A0A923NMZ6_9FIRM</name>
<keyword evidence="1" id="KW-0472">Membrane</keyword>
<dbReference type="PROSITE" id="PS51257">
    <property type="entry name" value="PROKAR_LIPOPROTEIN"/>
    <property type="match status" value="1"/>
</dbReference>
<comment type="caution">
    <text evidence="2">The sequence shown here is derived from an EMBL/GenBank/DDBJ whole genome shotgun (WGS) entry which is preliminary data.</text>
</comment>
<gene>
    <name evidence="2" type="ORF">H9L42_13950</name>
</gene>
<keyword evidence="1" id="KW-0812">Transmembrane</keyword>
<organism evidence="2 3">
    <name type="scientific">Zhenpiania hominis</name>
    <dbReference type="NCBI Taxonomy" id="2763644"/>
    <lineage>
        <taxon>Bacteria</taxon>
        <taxon>Bacillati</taxon>
        <taxon>Bacillota</taxon>
        <taxon>Clostridia</taxon>
        <taxon>Peptostreptococcales</taxon>
        <taxon>Anaerovoracaceae</taxon>
        <taxon>Zhenpiania</taxon>
    </lineage>
</organism>
<accession>A0A923NMZ6</accession>
<dbReference type="EMBL" id="JACRYT010000021">
    <property type="protein sequence ID" value="MBC6680925.1"/>
    <property type="molecule type" value="Genomic_DNA"/>
</dbReference>
<feature type="transmembrane region" description="Helical" evidence="1">
    <location>
        <begin position="6"/>
        <end position="28"/>
    </location>
</feature>
<dbReference type="AlphaFoldDB" id="A0A923NMZ6"/>
<keyword evidence="3" id="KW-1185">Reference proteome</keyword>
<evidence type="ECO:0000313" key="3">
    <source>
        <dbReference type="Proteomes" id="UP000602647"/>
    </source>
</evidence>
<evidence type="ECO:0000256" key="1">
    <source>
        <dbReference type="SAM" id="Phobius"/>
    </source>
</evidence>
<keyword evidence="1" id="KW-1133">Transmembrane helix</keyword>